<evidence type="ECO:0000313" key="2">
    <source>
        <dbReference type="Proteomes" id="UP001189122"/>
    </source>
</evidence>
<protein>
    <submittedName>
        <fullName evidence="1">Uncharacterized protein</fullName>
    </submittedName>
</protein>
<dbReference type="EMBL" id="LR743597">
    <property type="protein sequence ID" value="CAA2628002.1"/>
    <property type="molecule type" value="Genomic_DNA"/>
</dbReference>
<accession>A0A7I8JAL5</accession>
<evidence type="ECO:0000313" key="1">
    <source>
        <dbReference type="EMBL" id="CAA2628002.1"/>
    </source>
</evidence>
<sequence>MSLKYLFQSLSYSQLGPQAGQKLSRRVVASRSLSDLNRLGHMCTTPFPRHQWLAGCGARSGPKSCEHNSQSIVTKITE</sequence>
<gene>
    <name evidence="1" type="ORF">SI7747_10013651</name>
</gene>
<dbReference type="AlphaFoldDB" id="A0A7I8JAL5"/>
<keyword evidence="2" id="KW-1185">Reference proteome</keyword>
<name>A0A7I8JAL5_SPIIN</name>
<organism evidence="1">
    <name type="scientific">Spirodela intermedia</name>
    <name type="common">Intermediate duckweed</name>
    <dbReference type="NCBI Taxonomy" id="51605"/>
    <lineage>
        <taxon>Eukaryota</taxon>
        <taxon>Viridiplantae</taxon>
        <taxon>Streptophyta</taxon>
        <taxon>Embryophyta</taxon>
        <taxon>Tracheophyta</taxon>
        <taxon>Spermatophyta</taxon>
        <taxon>Magnoliopsida</taxon>
        <taxon>Liliopsida</taxon>
        <taxon>Araceae</taxon>
        <taxon>Lemnoideae</taxon>
        <taxon>Spirodela</taxon>
    </lineage>
</organism>
<reference evidence="1 2" key="1">
    <citation type="submission" date="2019-12" db="EMBL/GenBank/DDBJ databases">
        <authorList>
            <person name="Scholz U."/>
            <person name="Mascher M."/>
            <person name="Fiebig A."/>
        </authorList>
    </citation>
    <scope>NUCLEOTIDE SEQUENCE</scope>
</reference>
<dbReference type="Proteomes" id="UP001189122">
    <property type="component" value="Unassembled WGS sequence"/>
</dbReference>
<dbReference type="EMBL" id="CACRZD030000010">
    <property type="protein sequence ID" value="CAA6667258.1"/>
    <property type="molecule type" value="Genomic_DNA"/>
</dbReference>
<proteinExistence type="predicted"/>